<keyword evidence="4 16" id="KW-0547">Nucleotide-binding</keyword>
<keyword evidence="20" id="KW-1185">Reference proteome</keyword>
<evidence type="ECO:0000256" key="15">
    <source>
        <dbReference type="ARBA" id="ARBA00047689"/>
    </source>
</evidence>
<evidence type="ECO:0000256" key="9">
    <source>
        <dbReference type="ARBA" id="ARBA00044054"/>
    </source>
</evidence>
<dbReference type="Gene3D" id="1.10.10.350">
    <property type="match status" value="1"/>
</dbReference>
<evidence type="ECO:0000256" key="14">
    <source>
        <dbReference type="ARBA" id="ARBA00047479"/>
    </source>
</evidence>
<dbReference type="InterPro" id="IPR049940">
    <property type="entry name" value="GluQ/Sye"/>
</dbReference>
<evidence type="ECO:0000256" key="16">
    <source>
        <dbReference type="RuleBase" id="RU363037"/>
    </source>
</evidence>
<evidence type="ECO:0000256" key="7">
    <source>
        <dbReference type="ARBA" id="ARBA00023146"/>
    </source>
</evidence>
<dbReference type="HAMAP" id="MF_00022">
    <property type="entry name" value="Glu_tRNA_synth_type1"/>
    <property type="match status" value="1"/>
</dbReference>
<evidence type="ECO:0000259" key="18">
    <source>
        <dbReference type="Pfam" id="PF19269"/>
    </source>
</evidence>
<evidence type="ECO:0000256" key="10">
    <source>
        <dbReference type="ARBA" id="ARBA00044142"/>
    </source>
</evidence>
<comment type="caution">
    <text evidence="19">The sequence shown here is derived from an EMBL/GenBank/DDBJ whole genome shotgun (WGS) entry which is preliminary data.</text>
</comment>
<organism evidence="19 20">
    <name type="scientific">Polyplax serrata</name>
    <name type="common">Common mouse louse</name>
    <dbReference type="NCBI Taxonomy" id="468196"/>
    <lineage>
        <taxon>Eukaryota</taxon>
        <taxon>Metazoa</taxon>
        <taxon>Ecdysozoa</taxon>
        <taxon>Arthropoda</taxon>
        <taxon>Hexapoda</taxon>
        <taxon>Insecta</taxon>
        <taxon>Pterygota</taxon>
        <taxon>Neoptera</taxon>
        <taxon>Paraneoptera</taxon>
        <taxon>Psocodea</taxon>
        <taxon>Troctomorpha</taxon>
        <taxon>Phthiraptera</taxon>
        <taxon>Anoplura</taxon>
        <taxon>Polyplacidae</taxon>
        <taxon>Polyplax</taxon>
    </lineage>
</organism>
<comment type="catalytic activity">
    <reaction evidence="13">
        <text>tRNA(Glu) + L-glutamate + ATP = L-glutamyl-tRNA(Glu) + AMP + diphosphate</text>
        <dbReference type="Rhea" id="RHEA:23540"/>
        <dbReference type="Rhea" id="RHEA-COMP:9663"/>
        <dbReference type="Rhea" id="RHEA-COMP:9680"/>
        <dbReference type="ChEBI" id="CHEBI:29985"/>
        <dbReference type="ChEBI" id="CHEBI:30616"/>
        <dbReference type="ChEBI" id="CHEBI:33019"/>
        <dbReference type="ChEBI" id="CHEBI:78442"/>
        <dbReference type="ChEBI" id="CHEBI:78520"/>
        <dbReference type="ChEBI" id="CHEBI:456215"/>
        <dbReference type="EC" id="6.1.1.17"/>
    </reaction>
    <physiologicalReaction direction="left-to-right" evidence="13">
        <dbReference type="Rhea" id="RHEA:23541"/>
    </physiologicalReaction>
</comment>
<reference evidence="19 20" key="1">
    <citation type="submission" date="2023-09" db="EMBL/GenBank/DDBJ databases">
        <title>Genomes of two closely related lineages of the louse Polyplax serrata with different host specificities.</title>
        <authorList>
            <person name="Martinu J."/>
            <person name="Tarabai H."/>
            <person name="Stefka J."/>
            <person name="Hypsa V."/>
        </authorList>
    </citation>
    <scope>NUCLEOTIDE SEQUENCE [LARGE SCALE GENOMIC DNA]</scope>
    <source>
        <strain evidence="19">98ZLc_SE</strain>
    </source>
</reference>
<dbReference type="Pfam" id="PF19269">
    <property type="entry name" value="Anticodon_2"/>
    <property type="match status" value="1"/>
</dbReference>
<sequence>MHFAELREDKQIIIGLLHLGGLRTALYNHLFAKSRNGVTILRIEDTDQIRKVDSSVESLIEDLAWCGIKFDEGPYYQSERIELYKKYSQQLVEEGKAYYCFCTKMRLELLKREAQKSGEIHKYDNACRHLTQKDIDEKLGKGEIPCIRFKLSSIKEEIMDLIQNSYVSDIASSEGDPVIMKADGFPTYHFANVIDDHLMNITHVLRGVEWQLSTSKHILLYRALNWKPPIYGHFPLLLNSDGTKLSKRQGDVHICGLRKEGYFPNAILNFIIRYGGGFDIQQKEKDIKIFTMDELYKKFNISRIKQASSRISMDKLVDYNNLEIKRLTHTSEGVDELVMLVQETINKAHKERRINGDINLTPENIKIIIQRLKGRFSRVEDIVSEKFDFLWVWNNKFTFAKDEDIDLMEKFLLESDGVEWNIDELKKFINEFSRRNGQNFSHLMQLFRIVLIERKSGPSIPEILDLLGKDSVRVRIKNAIIKSKNSHWNGVKEIADG</sequence>
<feature type="domain" description="Aminoacyl-tRNA synthetase class I anticodon-binding" evidence="18">
    <location>
        <begin position="360"/>
        <end position="480"/>
    </location>
</feature>
<comment type="catalytic activity">
    <reaction evidence="14">
        <text>tRNA(Glx) + L-glutamate + ATP = L-glutamyl-tRNA(Glx) + AMP + diphosphate</text>
        <dbReference type="Rhea" id="RHEA:18397"/>
        <dbReference type="Rhea" id="RHEA-COMP:9713"/>
        <dbReference type="Rhea" id="RHEA-COMP:9716"/>
        <dbReference type="ChEBI" id="CHEBI:29985"/>
        <dbReference type="ChEBI" id="CHEBI:30616"/>
        <dbReference type="ChEBI" id="CHEBI:33019"/>
        <dbReference type="ChEBI" id="CHEBI:78442"/>
        <dbReference type="ChEBI" id="CHEBI:78520"/>
        <dbReference type="ChEBI" id="CHEBI:456215"/>
        <dbReference type="EC" id="6.1.1.24"/>
    </reaction>
    <physiologicalReaction direction="left-to-right" evidence="14">
        <dbReference type="Rhea" id="RHEA:18398"/>
    </physiologicalReaction>
</comment>
<evidence type="ECO:0000256" key="4">
    <source>
        <dbReference type="ARBA" id="ARBA00022741"/>
    </source>
</evidence>
<dbReference type="InterPro" id="IPR004527">
    <property type="entry name" value="Glu-tRNA-ligase_bac/mito"/>
</dbReference>
<dbReference type="EC" id="6.1.1.17" evidence="2"/>
<dbReference type="EC" id="6.1.1.24" evidence="9"/>
<name>A0ABR1B3K3_POLSC</name>
<evidence type="ECO:0000259" key="17">
    <source>
        <dbReference type="Pfam" id="PF00749"/>
    </source>
</evidence>
<evidence type="ECO:0000256" key="6">
    <source>
        <dbReference type="ARBA" id="ARBA00022917"/>
    </source>
</evidence>
<dbReference type="NCBIfam" id="TIGR00464">
    <property type="entry name" value="gltX_bact"/>
    <property type="match status" value="1"/>
</dbReference>
<dbReference type="InterPro" id="IPR014729">
    <property type="entry name" value="Rossmann-like_a/b/a_fold"/>
</dbReference>
<feature type="domain" description="Glutamyl/glutaminyl-tRNA synthetase class Ib catalytic" evidence="17">
    <location>
        <begin position="15"/>
        <end position="316"/>
    </location>
</feature>
<dbReference type="Proteomes" id="UP001359485">
    <property type="component" value="Unassembled WGS sequence"/>
</dbReference>
<dbReference type="InterPro" id="IPR000924">
    <property type="entry name" value="Glu/Gln-tRNA-synth"/>
</dbReference>
<evidence type="ECO:0000256" key="2">
    <source>
        <dbReference type="ARBA" id="ARBA00012835"/>
    </source>
</evidence>
<protein>
    <recommendedName>
        <fullName evidence="10">Nondiscriminating glutamyl-tRNA synthetase EARS2, mitochondrial</fullName>
        <ecNumber evidence="2">6.1.1.17</ecNumber>
        <ecNumber evidence="9">6.1.1.24</ecNumber>
    </recommendedName>
    <alternativeName>
        <fullName evidence="12">Glutamate--tRNA(Gln) ligase EARS2, mitochondrial</fullName>
    </alternativeName>
    <alternativeName>
        <fullName evidence="8">Glutamyl-tRNA synthetase</fullName>
    </alternativeName>
    <alternativeName>
        <fullName evidence="11">Mitochondrial glutamyl-tRNA synthetase</fullName>
    </alternativeName>
</protein>
<comment type="catalytic activity">
    <reaction evidence="15">
        <text>tRNA(Gln) + L-glutamate + ATP = L-glutamyl-tRNA(Gln) + AMP + diphosphate</text>
        <dbReference type="Rhea" id="RHEA:64612"/>
        <dbReference type="Rhea" id="RHEA-COMP:9662"/>
        <dbReference type="Rhea" id="RHEA-COMP:9684"/>
        <dbReference type="ChEBI" id="CHEBI:29985"/>
        <dbReference type="ChEBI" id="CHEBI:30616"/>
        <dbReference type="ChEBI" id="CHEBI:33019"/>
        <dbReference type="ChEBI" id="CHEBI:78442"/>
        <dbReference type="ChEBI" id="CHEBI:78520"/>
        <dbReference type="ChEBI" id="CHEBI:456215"/>
    </reaction>
    <physiologicalReaction direction="left-to-right" evidence="15">
        <dbReference type="Rhea" id="RHEA:64613"/>
    </physiologicalReaction>
</comment>
<proteinExistence type="inferred from homology"/>
<keyword evidence="5 16" id="KW-0067">ATP-binding</keyword>
<evidence type="ECO:0000256" key="5">
    <source>
        <dbReference type="ARBA" id="ARBA00022840"/>
    </source>
</evidence>
<evidence type="ECO:0000313" key="19">
    <source>
        <dbReference type="EMBL" id="KAK6633543.1"/>
    </source>
</evidence>
<dbReference type="Gene3D" id="3.40.50.620">
    <property type="entry name" value="HUPs"/>
    <property type="match status" value="1"/>
</dbReference>
<evidence type="ECO:0000256" key="8">
    <source>
        <dbReference type="ARBA" id="ARBA00030865"/>
    </source>
</evidence>
<gene>
    <name evidence="19" type="ORF">RUM44_004150</name>
</gene>
<dbReference type="SUPFAM" id="SSF52374">
    <property type="entry name" value="Nucleotidylyl transferase"/>
    <property type="match status" value="1"/>
</dbReference>
<evidence type="ECO:0000256" key="1">
    <source>
        <dbReference type="ARBA" id="ARBA00007894"/>
    </source>
</evidence>
<dbReference type="InterPro" id="IPR045462">
    <property type="entry name" value="aa-tRNA-synth_I_cd-bd"/>
</dbReference>
<evidence type="ECO:0000256" key="3">
    <source>
        <dbReference type="ARBA" id="ARBA00022598"/>
    </source>
</evidence>
<evidence type="ECO:0000256" key="12">
    <source>
        <dbReference type="ARBA" id="ARBA00044313"/>
    </source>
</evidence>
<keyword evidence="6 16" id="KW-0648">Protein biosynthesis</keyword>
<evidence type="ECO:0000313" key="20">
    <source>
        <dbReference type="Proteomes" id="UP001359485"/>
    </source>
</evidence>
<evidence type="ECO:0000256" key="13">
    <source>
        <dbReference type="ARBA" id="ARBA00047366"/>
    </source>
</evidence>
<keyword evidence="7 16" id="KW-0030">Aminoacyl-tRNA synthetase</keyword>
<evidence type="ECO:0000256" key="11">
    <source>
        <dbReference type="ARBA" id="ARBA00044251"/>
    </source>
</evidence>
<dbReference type="PANTHER" id="PTHR43311">
    <property type="entry name" value="GLUTAMATE--TRNA LIGASE"/>
    <property type="match status" value="1"/>
</dbReference>
<dbReference type="InterPro" id="IPR020751">
    <property type="entry name" value="aa-tRNA-synth_I_codon-bd_sub2"/>
</dbReference>
<dbReference type="SUPFAM" id="SSF48163">
    <property type="entry name" value="An anticodon-binding domain of class I aminoacyl-tRNA synthetases"/>
    <property type="match status" value="1"/>
</dbReference>
<dbReference type="InterPro" id="IPR033910">
    <property type="entry name" value="GluRS_core"/>
</dbReference>
<dbReference type="InterPro" id="IPR008925">
    <property type="entry name" value="aa_tRNA-synth_I_cd-bd_sf"/>
</dbReference>
<keyword evidence="3 16" id="KW-0436">Ligase</keyword>
<comment type="similarity">
    <text evidence="1">Belongs to the class-I aminoacyl-tRNA synthetase family. Glutamate--tRNA ligase type 1 subfamily.</text>
</comment>
<dbReference type="EMBL" id="JAWJWF010000004">
    <property type="protein sequence ID" value="KAK6633543.1"/>
    <property type="molecule type" value="Genomic_DNA"/>
</dbReference>
<dbReference type="PANTHER" id="PTHR43311:SF2">
    <property type="entry name" value="GLUTAMATE--TRNA LIGASE, MITOCHONDRIAL-RELATED"/>
    <property type="match status" value="1"/>
</dbReference>
<accession>A0ABR1B3K3</accession>
<dbReference type="CDD" id="cd00808">
    <property type="entry name" value="GluRS_core"/>
    <property type="match status" value="1"/>
</dbReference>
<dbReference type="Pfam" id="PF00749">
    <property type="entry name" value="tRNA-synt_1c"/>
    <property type="match status" value="1"/>
</dbReference>
<dbReference type="InterPro" id="IPR020058">
    <property type="entry name" value="Glu/Gln-tRNA-synth_Ib_cat-dom"/>
</dbReference>
<dbReference type="PRINTS" id="PR00987">
    <property type="entry name" value="TRNASYNTHGLU"/>
</dbReference>